<name>A0ABU9C0Q5_9BURK</name>
<dbReference type="EMBL" id="JBBUTI010000001">
    <property type="protein sequence ID" value="MEK8045201.1"/>
    <property type="molecule type" value="Genomic_DNA"/>
</dbReference>
<keyword evidence="2" id="KW-1185">Reference proteome</keyword>
<gene>
    <name evidence="1" type="ORF">AACH00_02430</name>
</gene>
<evidence type="ECO:0008006" key="3">
    <source>
        <dbReference type="Google" id="ProtNLM"/>
    </source>
</evidence>
<evidence type="ECO:0000313" key="2">
    <source>
        <dbReference type="Proteomes" id="UP001379945"/>
    </source>
</evidence>
<sequence>MKRSDTRHLLRQMLDKVTTATTPADAQASELSRTQLKVLIDQKRRNDAVRKREFDLLRSVRREGLSSEHFAWLDEHTRPTDNAEAWPEQVVKAGVLAKIDAIERQMASRHGLAGLLAKAGRPGLSQAQAPAAAFANTVPMKLRGERRAAAFRQAFRPAPSPSSAGEASSVPATDWGARSSALQAHERPMDAELSLPVMAFANAEFGACEQALLHLLEPGGPREGQADTWAILLDFYRATGQQQRFEQRAEAFAHRFGESPPDWRSLPGLIAEQQVRPELRPDGQAVGWICPPSLDPNAVAHLASHAVQLPPPWLIDWSPLLTVDAEGAAALLRLLNQWAEQAVPMHWLATQHLLRVLNDIAPVGVADVDPVFWLAQLRVLHLLKRADLLDTLGIDYCVTYELSPPAWPEPQCSIRELNDGHHTEAATLSILGDAQSTMAATSMEAGAPMLVTLALSGQLVGDQQRMLDDMSIRVERAEMVELRCDMLVRVDFVAGSDLLNWVVAQRQAGRDLAFTQVHRLIDLLFQAIGMHEHTDIRVRLD</sequence>
<evidence type="ECO:0000313" key="1">
    <source>
        <dbReference type="EMBL" id="MEK8045201.1"/>
    </source>
</evidence>
<proteinExistence type="predicted"/>
<organism evidence="1 2">
    <name type="scientific">Ideonella margarita</name>
    <dbReference type="NCBI Taxonomy" id="2984191"/>
    <lineage>
        <taxon>Bacteria</taxon>
        <taxon>Pseudomonadati</taxon>
        <taxon>Pseudomonadota</taxon>
        <taxon>Betaproteobacteria</taxon>
        <taxon>Burkholderiales</taxon>
        <taxon>Sphaerotilaceae</taxon>
        <taxon>Ideonella</taxon>
    </lineage>
</organism>
<dbReference type="Proteomes" id="UP001379945">
    <property type="component" value="Unassembled WGS sequence"/>
</dbReference>
<dbReference type="RefSeq" id="WP_341397345.1">
    <property type="nucleotide sequence ID" value="NZ_JBBUTI010000001.1"/>
</dbReference>
<protein>
    <recommendedName>
        <fullName evidence="3">STAS domain-containing protein</fullName>
    </recommendedName>
</protein>
<accession>A0ABU9C0Q5</accession>
<comment type="caution">
    <text evidence="1">The sequence shown here is derived from an EMBL/GenBank/DDBJ whole genome shotgun (WGS) entry which is preliminary data.</text>
</comment>
<reference evidence="1 2" key="1">
    <citation type="submission" date="2024-04" db="EMBL/GenBank/DDBJ databases">
        <title>Novel species of the genus Ideonella isolated from streams.</title>
        <authorList>
            <person name="Lu H."/>
        </authorList>
    </citation>
    <scope>NUCLEOTIDE SEQUENCE [LARGE SCALE GENOMIC DNA]</scope>
    <source>
        <strain evidence="1 2">LYT19W</strain>
    </source>
</reference>